<name>A0ABY6MWI7_9BURK</name>
<reference evidence="1" key="1">
    <citation type="submission" date="2022-10" db="EMBL/GenBank/DDBJ databases">
        <title>Complete genome sequence of Schlegelella aquatica LMG 23380.</title>
        <authorList>
            <person name="Musilova J."/>
            <person name="Kourilova X."/>
            <person name="Bezdicek M."/>
            <person name="Hermankova K."/>
            <person name="Obruca S."/>
            <person name="Sedlar K."/>
        </authorList>
    </citation>
    <scope>NUCLEOTIDE SEQUENCE</scope>
    <source>
        <strain evidence="1">LMG 23380</strain>
    </source>
</reference>
<proteinExistence type="predicted"/>
<dbReference type="PANTHER" id="PTHR37310:SF1">
    <property type="entry name" value="CYTOPLASMIC PROTEIN"/>
    <property type="match status" value="1"/>
</dbReference>
<dbReference type="Pfam" id="PF03860">
    <property type="entry name" value="Csp"/>
    <property type="match status" value="1"/>
</dbReference>
<dbReference type="EMBL" id="CP110257">
    <property type="protein sequence ID" value="UZD56375.1"/>
    <property type="molecule type" value="Genomic_DNA"/>
</dbReference>
<sequence length="140" mass="14939">MTGILQDRTVQRCIEDCLHCYRTCWSMAFSDNLQRGGAHAEPGHLSLMLNCAQLCETTARFMLSASTLHTELCALCAKVCGACAQSCAQLEGMEACEAACRACAQSCREVAGFELPGTFTIDQLPTTGVQGGPPRQGIMG</sequence>
<dbReference type="InterPro" id="IPR005560">
    <property type="entry name" value="Csp_YhjQ"/>
</dbReference>
<dbReference type="CDD" id="cd08026">
    <property type="entry name" value="DUF326"/>
    <property type="match status" value="1"/>
</dbReference>
<accession>A0ABY6MWI7</accession>
<evidence type="ECO:0000313" key="1">
    <source>
        <dbReference type="EMBL" id="UZD56375.1"/>
    </source>
</evidence>
<evidence type="ECO:0000313" key="2">
    <source>
        <dbReference type="Proteomes" id="UP001163266"/>
    </source>
</evidence>
<dbReference type="PANTHER" id="PTHR37310">
    <property type="entry name" value="CYTOPLASMIC PROTEIN-RELATED"/>
    <property type="match status" value="1"/>
</dbReference>
<dbReference type="RefSeq" id="WP_264894344.1">
    <property type="nucleotide sequence ID" value="NZ_CP110257.1"/>
</dbReference>
<protein>
    <submittedName>
        <fullName evidence="1">Four-helix bundle copper-binding protein</fullName>
    </submittedName>
</protein>
<keyword evidence="2" id="KW-1185">Reference proteome</keyword>
<dbReference type="Gene3D" id="1.20.1270.360">
    <property type="match status" value="1"/>
</dbReference>
<dbReference type="InterPro" id="IPR044543">
    <property type="entry name" value="YHJQ-like"/>
</dbReference>
<organism evidence="1 2">
    <name type="scientific">Caldimonas aquatica</name>
    <dbReference type="NCBI Taxonomy" id="376175"/>
    <lineage>
        <taxon>Bacteria</taxon>
        <taxon>Pseudomonadati</taxon>
        <taxon>Pseudomonadota</taxon>
        <taxon>Betaproteobacteria</taxon>
        <taxon>Burkholderiales</taxon>
        <taxon>Sphaerotilaceae</taxon>
        <taxon>Caldimonas</taxon>
    </lineage>
</organism>
<gene>
    <name evidence="1" type="ORF">OMP39_07380</name>
</gene>
<dbReference type="Proteomes" id="UP001163266">
    <property type="component" value="Chromosome"/>
</dbReference>